<dbReference type="InterPro" id="IPR029756">
    <property type="entry name" value="MTH1187/YkoF-like"/>
</dbReference>
<dbReference type="eggNOG" id="COG0011">
    <property type="taxonomic scope" value="Bacteria"/>
</dbReference>
<proteinExistence type="inferred from homology"/>
<dbReference type="PATRIC" id="fig|572479.3.peg.1150"/>
<dbReference type="Proteomes" id="UP000006866">
    <property type="component" value="Chromosome"/>
</dbReference>
<evidence type="ECO:0000313" key="3">
    <source>
        <dbReference type="EMBL" id="ADO77286.1"/>
    </source>
</evidence>
<dbReference type="InterPro" id="IPR051614">
    <property type="entry name" value="UPF0045_domain"/>
</dbReference>
<organism evidence="3 4">
    <name type="scientific">Halanaerobium praevalens (strain ATCC 33744 / DSM 2228 / GSL)</name>
    <dbReference type="NCBI Taxonomy" id="572479"/>
    <lineage>
        <taxon>Bacteria</taxon>
        <taxon>Bacillati</taxon>
        <taxon>Bacillota</taxon>
        <taxon>Clostridia</taxon>
        <taxon>Halanaerobiales</taxon>
        <taxon>Halanaerobiaceae</taxon>
        <taxon>Halanaerobium</taxon>
    </lineage>
</organism>
<name>E3DLT9_HALPG</name>
<sequence>MVIAELTVVPLGTKTTSLSEYVAGCHQLLKKQDKVDYQLTPMGTVLEGKLADIFEIVQKLHEVPFNNGAQRVTTNLKIDDRRDKEAAMAKKIDSVESKLK</sequence>
<dbReference type="STRING" id="572479.Hprae_1138"/>
<dbReference type="HOGENOM" id="CLU_137479_3_1_9"/>
<gene>
    <name evidence="3" type="ordered locus">Hprae_1138</name>
</gene>
<accession>E3DLT9</accession>
<reference evidence="3 4" key="2">
    <citation type="journal article" date="2011" name="Stand. Genomic Sci.">
        <title>Complete genome sequence of the extremely halophilic Halanaerobium praevalens type strain (GSL).</title>
        <authorList>
            <person name="Ivanova N."/>
            <person name="Sikorski J."/>
            <person name="Chertkov O."/>
            <person name="Nolan M."/>
            <person name="Lucas S."/>
            <person name="Hammon N."/>
            <person name="Deshpande S."/>
            <person name="Cheng J.F."/>
            <person name="Tapia R."/>
            <person name="Han C."/>
            <person name="Goodwin L."/>
            <person name="Pitluck S."/>
            <person name="Huntemann M."/>
            <person name="Liolios K."/>
            <person name="Pagani I."/>
            <person name="Mavromatis K."/>
            <person name="Ovchinikova G."/>
            <person name="Pati A."/>
            <person name="Chen A."/>
            <person name="Palaniappan K."/>
            <person name="Land M."/>
            <person name="Hauser L."/>
            <person name="Brambilla E.M."/>
            <person name="Kannan K.P."/>
            <person name="Rohde M."/>
            <person name="Tindall B.J."/>
            <person name="Goker M."/>
            <person name="Detter J.C."/>
            <person name="Woyke T."/>
            <person name="Bristow J."/>
            <person name="Eisen J.A."/>
            <person name="Markowitz V."/>
            <person name="Hugenholtz P."/>
            <person name="Kyrpides N.C."/>
            <person name="Klenk H.P."/>
            <person name="Lapidus A."/>
        </authorList>
    </citation>
    <scope>NUCLEOTIDE SEQUENCE [LARGE SCALE GENOMIC DNA]</scope>
    <source>
        <strain evidence="4">ATCC 33744 / DSM 2228 / GSL</strain>
    </source>
</reference>
<dbReference type="Gene3D" id="3.30.70.930">
    <property type="match status" value="1"/>
</dbReference>
<dbReference type="InterPro" id="IPR002767">
    <property type="entry name" value="Thiamine_BP"/>
</dbReference>
<dbReference type="AlphaFoldDB" id="E3DLT9"/>
<protein>
    <recommendedName>
        <fullName evidence="2">Thiamine-binding protein domain-containing protein</fullName>
    </recommendedName>
</protein>
<evidence type="ECO:0000259" key="2">
    <source>
        <dbReference type="Pfam" id="PF01910"/>
    </source>
</evidence>
<dbReference type="PANTHER" id="PTHR33777:SF1">
    <property type="entry name" value="UPF0045 PROTEIN ECM15"/>
    <property type="match status" value="1"/>
</dbReference>
<dbReference type="OrthoDB" id="5886358at2"/>
<evidence type="ECO:0000313" key="4">
    <source>
        <dbReference type="Proteomes" id="UP000006866"/>
    </source>
</evidence>
<dbReference type="RefSeq" id="WP_014553314.1">
    <property type="nucleotide sequence ID" value="NC_017455.1"/>
</dbReference>
<reference evidence="4" key="1">
    <citation type="submission" date="2010-10" db="EMBL/GenBank/DDBJ databases">
        <title>The complete genome of Halanaerobium praevalens DSM 2228.</title>
        <authorList>
            <consortium name="US DOE Joint Genome Institute (JGI-PGF)"/>
            <person name="Lucas S."/>
            <person name="Copeland A."/>
            <person name="Lapidus A."/>
            <person name="Glavina del Rio T."/>
            <person name="Dalin E."/>
            <person name="Tice H."/>
            <person name="Bruce D."/>
            <person name="Goodwin L."/>
            <person name="Pitluck S."/>
            <person name="Kyrpides N."/>
            <person name="Mavromatis K."/>
            <person name="Ivanova N."/>
            <person name="Ovchinnikova G."/>
            <person name="Chertkov O."/>
            <person name="Detter J.C."/>
            <person name="Han C."/>
            <person name="Larimer F."/>
            <person name="Land M."/>
            <person name="Hauser L."/>
            <person name="Markowitz V."/>
            <person name="Cheng J.-F."/>
            <person name="Hugenholtz P."/>
            <person name="Woyke T."/>
            <person name="Wu D."/>
            <person name="Tindall B."/>
            <person name="Pomrenke H.G."/>
            <person name="Brambilla E."/>
            <person name="Klenk H.-P."/>
            <person name="Eisen J.A."/>
        </authorList>
    </citation>
    <scope>NUCLEOTIDE SEQUENCE [LARGE SCALE GENOMIC DNA]</scope>
    <source>
        <strain evidence="4">ATCC 33744 / DSM 2228 / GSL</strain>
    </source>
</reference>
<dbReference type="EMBL" id="CP002175">
    <property type="protein sequence ID" value="ADO77286.1"/>
    <property type="molecule type" value="Genomic_DNA"/>
</dbReference>
<dbReference type="Pfam" id="PF01910">
    <property type="entry name" value="Thiamine_BP"/>
    <property type="match status" value="1"/>
</dbReference>
<feature type="domain" description="Thiamine-binding protein" evidence="2">
    <location>
        <begin position="4"/>
        <end position="96"/>
    </location>
</feature>
<comment type="similarity">
    <text evidence="1">Belongs to the UPF0045 family.</text>
</comment>
<dbReference type="GO" id="GO:0005829">
    <property type="term" value="C:cytosol"/>
    <property type="evidence" value="ECO:0007669"/>
    <property type="project" value="TreeGrafter"/>
</dbReference>
<dbReference type="NCBIfam" id="TIGR00106">
    <property type="entry name" value="MTH1187 family thiamine-binding protein"/>
    <property type="match status" value="1"/>
</dbReference>
<dbReference type="KEGG" id="hpk:Hprae_1138"/>
<evidence type="ECO:0000256" key="1">
    <source>
        <dbReference type="ARBA" id="ARBA00010272"/>
    </source>
</evidence>
<keyword evidence="4" id="KW-1185">Reference proteome</keyword>
<dbReference type="PANTHER" id="PTHR33777">
    <property type="entry name" value="UPF0045 PROTEIN ECM15"/>
    <property type="match status" value="1"/>
</dbReference>
<dbReference type="SUPFAM" id="SSF89957">
    <property type="entry name" value="MTH1187/YkoF-like"/>
    <property type="match status" value="1"/>
</dbReference>